<proteinExistence type="predicted"/>
<dbReference type="EMBL" id="CP009056">
    <property type="protein sequence ID" value="AJA45602.1"/>
    <property type="molecule type" value="Genomic_DNA"/>
</dbReference>
<dbReference type="STRING" id="1267021.FPB0191_01786"/>
<accession>A0A0A7S433</accession>
<protein>
    <submittedName>
        <fullName evidence="1">Uncharacterized protein</fullName>
    </submittedName>
</protein>
<dbReference type="HOGENOM" id="CLU_096467_0_0_6"/>
<evidence type="ECO:0000313" key="2">
    <source>
        <dbReference type="Proteomes" id="UP000030901"/>
    </source>
</evidence>
<evidence type="ECO:0000313" key="1">
    <source>
        <dbReference type="EMBL" id="AJA45602.1"/>
    </source>
</evidence>
<reference evidence="1 2" key="1">
    <citation type="journal article" date="2014" name="Appl. Environ. Microbiol.">
        <title>Gut symbionts from distinct hosts exhibit genotoxic activity via divergent colibactin biosynthetic pathways.</title>
        <authorList>
            <person name="Engel P."/>
            <person name="Vizcaino M.I."/>
            <person name="Crawford J.M."/>
        </authorList>
    </citation>
    <scope>NUCLEOTIDE SEQUENCE [LARGE SCALE GENOMIC DNA]</scope>
    <source>
        <strain evidence="1 2">PEB0191</strain>
    </source>
</reference>
<dbReference type="AlphaFoldDB" id="A0A0A7S433"/>
<dbReference type="RefSeq" id="WP_039105419.1">
    <property type="nucleotide sequence ID" value="NZ_CP009056.1"/>
</dbReference>
<sequence>MRGRATIKVVNSKNVNNYEIAKLFDLQNTKQIKAVTYIFTQHLKNATIHIIGPLPNGTSVLRITAKPLSGEKILKAHVEINLTGDELNKFLLKQEFYDALAITKLNQFTGYMGEQILMDYALNGILHNKAYMKTLGKIKAKTFHEATGKTIKSNRVWAIQNRSGHGIDFLAEVEPFPPEPKYITIDAKSTLRGKYGDYATPRGPSLGDKQESPVNNLLYHLRKAIRKYATDNPYNLSKKEFYDFEQLINYISLNRKLVDGYVANIGLTKGFNVAKNSKYGELIVLEKIKEKT</sequence>
<name>A0A0A7S433_FRIPE</name>
<keyword evidence="2" id="KW-1185">Reference proteome</keyword>
<dbReference type="KEGG" id="fpp:FPB0191_01786"/>
<gene>
    <name evidence="1" type="ORF">FPB0191_01786</name>
</gene>
<organism evidence="1 2">
    <name type="scientific">Frischella perrara</name>
    <dbReference type="NCBI Taxonomy" id="1267021"/>
    <lineage>
        <taxon>Bacteria</taxon>
        <taxon>Pseudomonadati</taxon>
        <taxon>Pseudomonadota</taxon>
        <taxon>Gammaproteobacteria</taxon>
        <taxon>Orbales</taxon>
        <taxon>Orbaceae</taxon>
        <taxon>Frischella</taxon>
    </lineage>
</organism>
<dbReference type="Proteomes" id="UP000030901">
    <property type="component" value="Chromosome"/>
</dbReference>